<evidence type="ECO:0000313" key="1">
    <source>
        <dbReference type="EMBL" id="CEK98987.1"/>
    </source>
</evidence>
<protein>
    <submittedName>
        <fullName evidence="1">Uncharacterized protein</fullName>
    </submittedName>
</protein>
<dbReference type="AlphaFoldDB" id="A0A0B7C1D8"/>
<name>A0A0B7C1D8_9EUPU</name>
<dbReference type="PANTHER" id="PTHR34717:SF1">
    <property type="entry name" value="EG:BACR7A4.20 PROTEIN"/>
    <property type="match status" value="1"/>
</dbReference>
<gene>
    <name evidence="1" type="primary">ORF220136</name>
</gene>
<feature type="non-terminal residue" evidence="1">
    <location>
        <position position="144"/>
    </location>
</feature>
<feature type="non-terminal residue" evidence="1">
    <location>
        <position position="1"/>
    </location>
</feature>
<dbReference type="EMBL" id="HACG01052116">
    <property type="protein sequence ID" value="CEK98987.1"/>
    <property type="molecule type" value="Transcribed_RNA"/>
</dbReference>
<dbReference type="PANTHER" id="PTHR34717">
    <property type="entry name" value="EG:BACR7A4.20 PROTEIN"/>
    <property type="match status" value="1"/>
</dbReference>
<accession>A0A0B7C1D8</accession>
<organism evidence="1">
    <name type="scientific">Arion vulgaris</name>
    <dbReference type="NCBI Taxonomy" id="1028688"/>
    <lineage>
        <taxon>Eukaryota</taxon>
        <taxon>Metazoa</taxon>
        <taxon>Spiralia</taxon>
        <taxon>Lophotrochozoa</taxon>
        <taxon>Mollusca</taxon>
        <taxon>Gastropoda</taxon>
        <taxon>Heterobranchia</taxon>
        <taxon>Euthyneura</taxon>
        <taxon>Panpulmonata</taxon>
        <taxon>Eupulmonata</taxon>
        <taxon>Stylommatophora</taxon>
        <taxon>Helicina</taxon>
        <taxon>Arionoidea</taxon>
        <taxon>Arionidae</taxon>
        <taxon>Arion</taxon>
    </lineage>
</organism>
<proteinExistence type="predicted"/>
<sequence>NHQSHYEQWGELRGTLHVEGHDDQTLYLQCVRDHSFGRRDWRSFHRYIIHFIYLESGTCVQVGVVCQPNLMSHVKIGYVSYANGDIVSVSDVNLNLWELAEEVKDPPPFWTFSFEADGQTYVVRATRGTVPVWYHHDDRGGKVT</sequence>
<reference evidence="1" key="1">
    <citation type="submission" date="2014-12" db="EMBL/GenBank/DDBJ databases">
        <title>Insight into the proteome of Arion vulgaris.</title>
        <authorList>
            <person name="Aradska J."/>
            <person name="Bulat T."/>
            <person name="Smidak R."/>
            <person name="Sarate P."/>
            <person name="Gangsoo J."/>
            <person name="Sialana F."/>
            <person name="Bilban M."/>
            <person name="Lubec G."/>
        </authorList>
    </citation>
    <scope>NUCLEOTIDE SEQUENCE</scope>
    <source>
        <tissue evidence="1">Skin</tissue>
    </source>
</reference>